<evidence type="ECO:0000313" key="3">
    <source>
        <dbReference type="Proteomes" id="UP000034090"/>
    </source>
</evidence>
<comment type="caution">
    <text evidence="2">The sequence shown here is derived from an EMBL/GenBank/DDBJ whole genome shotgun (WGS) entry which is preliminary data.</text>
</comment>
<sequence length="146" mass="17246">MGLKQRRKSKKALRFSKSLKLTWEDAHDISERLKKIVLAVEMDWVDPSRVYCYRSNNSKARAYARIWGFSRIWQQALDKPPLYIIEVLAEKFDNLSDEKKDYVLLHELAHIPKNFSGALVPHTRRGKNNFHDKLKKMANTYKSIKK</sequence>
<dbReference type="InterPro" id="IPR043998">
    <property type="entry name" value="Put_Metallopep"/>
</dbReference>
<dbReference type="Pfam" id="PF18894">
    <property type="entry name" value="PhageMetallopep"/>
    <property type="match status" value="1"/>
</dbReference>
<proteinExistence type="predicted"/>
<reference evidence="2 3" key="1">
    <citation type="journal article" date="2015" name="Nature">
        <title>rRNA introns, odd ribosomes, and small enigmatic genomes across a large radiation of phyla.</title>
        <authorList>
            <person name="Brown C.T."/>
            <person name="Hug L.A."/>
            <person name="Thomas B.C."/>
            <person name="Sharon I."/>
            <person name="Castelle C.J."/>
            <person name="Singh A."/>
            <person name="Wilkins M.J."/>
            <person name="Williams K.H."/>
            <person name="Banfield J.F."/>
        </authorList>
    </citation>
    <scope>NUCLEOTIDE SEQUENCE [LARGE SCALE GENOMIC DNA]</scope>
</reference>
<gene>
    <name evidence="2" type="ORF">UV74_C0013G0229</name>
</gene>
<evidence type="ECO:0000259" key="1">
    <source>
        <dbReference type="Pfam" id="PF18894"/>
    </source>
</evidence>
<accession>A0A0G1DHS1</accession>
<protein>
    <submittedName>
        <fullName evidence="2">Metallopeptidase-like protein</fullName>
    </submittedName>
</protein>
<dbReference type="AlphaFoldDB" id="A0A0G1DHS1"/>
<evidence type="ECO:0000313" key="2">
    <source>
        <dbReference type="EMBL" id="KKS97107.1"/>
    </source>
</evidence>
<dbReference type="STRING" id="1618578.UV74_C0013G0229"/>
<dbReference type="Proteomes" id="UP000034090">
    <property type="component" value="Unassembled WGS sequence"/>
</dbReference>
<feature type="domain" description="Putative phage metallopeptidase" evidence="1">
    <location>
        <begin position="22"/>
        <end position="122"/>
    </location>
</feature>
<name>A0A0G1DHS1_9BACT</name>
<dbReference type="EMBL" id="LCFQ01000013">
    <property type="protein sequence ID" value="KKS97107.1"/>
    <property type="molecule type" value="Genomic_DNA"/>
</dbReference>
<organism evidence="2 3">
    <name type="scientific">Candidatus Woesebacteria bacterium GW2011_GWB1_43_14</name>
    <dbReference type="NCBI Taxonomy" id="1618578"/>
    <lineage>
        <taxon>Bacteria</taxon>
        <taxon>Candidatus Woeseibacteriota</taxon>
    </lineage>
</organism>